<gene>
    <name evidence="1" type="ORF">JD844_020337</name>
</gene>
<sequence>MKTGEEKASVERFGWDVPVILRNSEEEESNAKVSQKQMRQVKNPFSLEIKNLTVASAASGITLSLDCLEDCLLTCYWGCSIQRLHEALQKHAYCFRIKTPQAFEDAVYNDYLYHQQY</sequence>
<name>A0ABQ7SSC7_PHRPL</name>
<accession>A0ABQ7SSC7</accession>
<evidence type="ECO:0000313" key="2">
    <source>
        <dbReference type="Proteomes" id="UP000826234"/>
    </source>
</evidence>
<protein>
    <submittedName>
        <fullName evidence="1">Uncharacterized protein</fullName>
    </submittedName>
</protein>
<keyword evidence="2" id="KW-1185">Reference proteome</keyword>
<evidence type="ECO:0000313" key="1">
    <source>
        <dbReference type="EMBL" id="KAH0620244.1"/>
    </source>
</evidence>
<comment type="caution">
    <text evidence="1">The sequence shown here is derived from an EMBL/GenBank/DDBJ whole genome shotgun (WGS) entry which is preliminary data.</text>
</comment>
<dbReference type="PANTHER" id="PTHR15379:SF2">
    <property type="entry name" value="CELL GROWTH REGULATOR WITH RING FINGER DOMAIN PROTEIN 1"/>
    <property type="match status" value="1"/>
</dbReference>
<reference evidence="1 2" key="1">
    <citation type="journal article" date="2022" name="Gigascience">
        <title>A chromosome-level genome assembly and annotation of the desert horned lizard, Phrynosoma platyrhinos, provides insight into chromosomal rearrangements among reptiles.</title>
        <authorList>
            <person name="Koochekian N."/>
            <person name="Ascanio A."/>
            <person name="Farleigh K."/>
            <person name="Card D.C."/>
            <person name="Schield D.R."/>
            <person name="Castoe T.A."/>
            <person name="Jezkova T."/>
        </authorList>
    </citation>
    <scope>NUCLEOTIDE SEQUENCE [LARGE SCALE GENOMIC DNA]</scope>
    <source>
        <strain evidence="1">NK-2021</strain>
    </source>
</reference>
<organism evidence="1 2">
    <name type="scientific">Phrynosoma platyrhinos</name>
    <name type="common">Desert horned lizard</name>
    <dbReference type="NCBI Taxonomy" id="52577"/>
    <lineage>
        <taxon>Eukaryota</taxon>
        <taxon>Metazoa</taxon>
        <taxon>Chordata</taxon>
        <taxon>Craniata</taxon>
        <taxon>Vertebrata</taxon>
        <taxon>Euteleostomi</taxon>
        <taxon>Lepidosauria</taxon>
        <taxon>Squamata</taxon>
        <taxon>Bifurcata</taxon>
        <taxon>Unidentata</taxon>
        <taxon>Episquamata</taxon>
        <taxon>Toxicofera</taxon>
        <taxon>Iguania</taxon>
        <taxon>Phrynosomatidae</taxon>
        <taxon>Phrynosomatinae</taxon>
        <taxon>Phrynosoma</taxon>
    </lineage>
</organism>
<dbReference type="EMBL" id="JAIPUX010003289">
    <property type="protein sequence ID" value="KAH0620244.1"/>
    <property type="molecule type" value="Genomic_DNA"/>
</dbReference>
<dbReference type="Proteomes" id="UP000826234">
    <property type="component" value="Unassembled WGS sequence"/>
</dbReference>
<dbReference type="PANTHER" id="PTHR15379">
    <property type="entry name" value="CELL GROWTH REGULATOR WITH RING FINGER DOMAIN PROTEIN 1"/>
    <property type="match status" value="1"/>
</dbReference>
<dbReference type="InterPro" id="IPR042496">
    <property type="entry name" value="CGRF1"/>
</dbReference>
<proteinExistence type="predicted"/>